<proteinExistence type="predicted"/>
<dbReference type="Pfam" id="PF14096">
    <property type="entry name" value="DUF4274"/>
    <property type="match status" value="1"/>
</dbReference>
<sequence>MTNEELEQKEWEILQEFLETATPEEWHIYAAASNYDGNSQGIEWLINNPKIDKATALSIYWYMGAAWYVQFASEAEAIVSYDKETYKMLRLLEQRYTDGFYADYDIWYDPMHPEVGRANDYPKIPVKSPIPELMLKSVGTKVIDLYPEDYDEGIPFEVIVKIDALYDEFIRLNGPLR</sequence>
<reference evidence="3" key="1">
    <citation type="submission" date="2016-10" db="EMBL/GenBank/DDBJ databases">
        <authorList>
            <person name="Varghese N."/>
            <person name="Submissions S."/>
        </authorList>
    </citation>
    <scope>NUCLEOTIDE SEQUENCE [LARGE SCALE GENOMIC DNA]</scope>
    <source>
        <strain evidence="3">CGMCC 1.8946</strain>
    </source>
</reference>
<dbReference type="InterPro" id="IPR025369">
    <property type="entry name" value="DUF4274"/>
</dbReference>
<gene>
    <name evidence="2" type="ORF">SAMN04487970_104359</name>
</gene>
<dbReference type="OrthoDB" id="340433at2"/>
<name>A0A1G4T696_9BACL</name>
<dbReference type="Proteomes" id="UP000198601">
    <property type="component" value="Unassembled WGS sequence"/>
</dbReference>
<protein>
    <recommendedName>
        <fullName evidence="1">DUF4274 domain-containing protein</fullName>
    </recommendedName>
</protein>
<organism evidence="2 3">
    <name type="scientific">Paenibacillus tianmuensis</name>
    <dbReference type="NCBI Taxonomy" id="624147"/>
    <lineage>
        <taxon>Bacteria</taxon>
        <taxon>Bacillati</taxon>
        <taxon>Bacillota</taxon>
        <taxon>Bacilli</taxon>
        <taxon>Bacillales</taxon>
        <taxon>Paenibacillaceae</taxon>
        <taxon>Paenibacillus</taxon>
    </lineage>
</organism>
<keyword evidence="3" id="KW-1185">Reference proteome</keyword>
<dbReference type="RefSeq" id="WP_090675384.1">
    <property type="nucleotide sequence ID" value="NZ_FMTT01000043.1"/>
</dbReference>
<accession>A0A1G4T696</accession>
<evidence type="ECO:0000313" key="2">
    <source>
        <dbReference type="EMBL" id="SCW76982.1"/>
    </source>
</evidence>
<dbReference type="AlphaFoldDB" id="A0A1G4T696"/>
<evidence type="ECO:0000313" key="3">
    <source>
        <dbReference type="Proteomes" id="UP000198601"/>
    </source>
</evidence>
<evidence type="ECO:0000259" key="1">
    <source>
        <dbReference type="Pfam" id="PF14096"/>
    </source>
</evidence>
<dbReference type="EMBL" id="FMTT01000043">
    <property type="protein sequence ID" value="SCW76982.1"/>
    <property type="molecule type" value="Genomic_DNA"/>
</dbReference>
<feature type="domain" description="DUF4274" evidence="1">
    <location>
        <begin position="22"/>
        <end position="96"/>
    </location>
</feature>